<evidence type="ECO:0000313" key="1">
    <source>
        <dbReference type="EMBL" id="ACB66830.1"/>
    </source>
</evidence>
<dbReference type="KEGG" id="bac:BamMC406_4374"/>
<gene>
    <name evidence="1" type="ordered locus">BamMC406_4374</name>
</gene>
<protein>
    <submittedName>
        <fullName evidence="1">Uncharacterized protein</fullName>
    </submittedName>
</protein>
<name>B1YWW8_BURA4</name>
<dbReference type="AlphaFoldDB" id="B1YWW8"/>
<sequence>MSCGSTRPSAIWEPALKAQRVRSVWKDARASSRGIVAIVSLTANHSGGPGWRVSTHAQAVAFGEDILREEMSLHDRAALIEHRGCDEHADVRGAARRL</sequence>
<dbReference type="EMBL" id="CP001026">
    <property type="protein sequence ID" value="ACB66830.1"/>
    <property type="molecule type" value="Genomic_DNA"/>
</dbReference>
<reference evidence="2" key="1">
    <citation type="submission" date="2008-04" db="EMBL/GenBank/DDBJ databases">
        <title>Complete sequence of chromosome 2 of Burkholderia ambifaria MC40-6.</title>
        <authorList>
            <person name="Copeland A."/>
            <person name="Lucas S."/>
            <person name="Lapidus A."/>
            <person name="Glavina del Rio T."/>
            <person name="Dalin E."/>
            <person name="Tice H."/>
            <person name="Pitluck S."/>
            <person name="Chain P."/>
            <person name="Malfatti S."/>
            <person name="Shin M."/>
            <person name="Vergez L."/>
            <person name="Lang D."/>
            <person name="Schmutz J."/>
            <person name="Larimer F."/>
            <person name="Land M."/>
            <person name="Hauser L."/>
            <person name="Kyrpides N."/>
            <person name="Lykidis A."/>
            <person name="Ramette A."/>
            <person name="Konstantinidis K."/>
            <person name="Tiedje J."/>
            <person name="Richardson P."/>
        </authorList>
    </citation>
    <scope>NUCLEOTIDE SEQUENCE [LARGE SCALE GENOMIC DNA]</scope>
    <source>
        <strain evidence="2">MC40-6</strain>
    </source>
</reference>
<organism evidence="1 2">
    <name type="scientific">Burkholderia ambifaria (strain MC40-6)</name>
    <dbReference type="NCBI Taxonomy" id="398577"/>
    <lineage>
        <taxon>Bacteria</taxon>
        <taxon>Pseudomonadati</taxon>
        <taxon>Pseudomonadota</taxon>
        <taxon>Betaproteobacteria</taxon>
        <taxon>Burkholderiales</taxon>
        <taxon>Burkholderiaceae</taxon>
        <taxon>Burkholderia</taxon>
        <taxon>Burkholderia cepacia complex</taxon>
    </lineage>
</organism>
<accession>B1YWW8</accession>
<evidence type="ECO:0000313" key="2">
    <source>
        <dbReference type="Proteomes" id="UP000001680"/>
    </source>
</evidence>
<dbReference type="HOGENOM" id="CLU_2328308_0_0_4"/>
<proteinExistence type="predicted"/>
<dbReference type="Proteomes" id="UP000001680">
    <property type="component" value="Chromosome 2"/>
</dbReference>